<dbReference type="EMBL" id="LCJU01000021">
    <property type="protein sequence ID" value="KKT84459.1"/>
    <property type="molecule type" value="Genomic_DNA"/>
</dbReference>
<comment type="caution">
    <text evidence="2">The sequence shown here is derived from an EMBL/GenBank/DDBJ whole genome shotgun (WGS) entry which is preliminary data.</text>
</comment>
<feature type="transmembrane region" description="Helical" evidence="1">
    <location>
        <begin position="53"/>
        <end position="74"/>
    </location>
</feature>
<feature type="non-terminal residue" evidence="2">
    <location>
        <position position="1"/>
    </location>
</feature>
<evidence type="ECO:0000256" key="1">
    <source>
        <dbReference type="SAM" id="Phobius"/>
    </source>
</evidence>
<sequence length="76" mass="8391">PLSVLLCLSINALMASIFGGLGVTIGFPIPFYISRLDLNSLPSPIHIVLDVPFLKYVNVGLIYLLSTFTISKIWRK</sequence>
<proteinExistence type="predicted"/>
<evidence type="ECO:0000313" key="3">
    <source>
        <dbReference type="Proteomes" id="UP000034504"/>
    </source>
</evidence>
<evidence type="ECO:0000313" key="2">
    <source>
        <dbReference type="EMBL" id="KKT84459.1"/>
    </source>
</evidence>
<accession>A0A0G1NJT5</accession>
<protein>
    <submittedName>
        <fullName evidence="2">Uncharacterized protein</fullName>
    </submittedName>
</protein>
<keyword evidence="1" id="KW-0812">Transmembrane</keyword>
<name>A0A0G1NJT5_UNCKA</name>
<gene>
    <name evidence="2" type="ORF">UW82_C0021G0001</name>
</gene>
<dbReference type="AlphaFoldDB" id="A0A0G1NJT5"/>
<reference evidence="2 3" key="1">
    <citation type="journal article" date="2015" name="Nature">
        <title>rRNA introns, odd ribosomes, and small enigmatic genomes across a large radiation of phyla.</title>
        <authorList>
            <person name="Brown C.T."/>
            <person name="Hug L.A."/>
            <person name="Thomas B.C."/>
            <person name="Sharon I."/>
            <person name="Castelle C.J."/>
            <person name="Singh A."/>
            <person name="Wilkins M.J."/>
            <person name="Williams K.H."/>
            <person name="Banfield J.F."/>
        </authorList>
    </citation>
    <scope>NUCLEOTIDE SEQUENCE [LARGE SCALE GENOMIC DNA]</scope>
</reference>
<dbReference type="Proteomes" id="UP000034504">
    <property type="component" value="Unassembled WGS sequence"/>
</dbReference>
<keyword evidence="1" id="KW-1133">Transmembrane helix</keyword>
<feature type="transmembrane region" description="Helical" evidence="1">
    <location>
        <begin position="12"/>
        <end position="33"/>
    </location>
</feature>
<organism evidence="2 3">
    <name type="scientific">candidate division WWE3 bacterium GW2011_GWC2_44_9</name>
    <dbReference type="NCBI Taxonomy" id="1619125"/>
    <lineage>
        <taxon>Bacteria</taxon>
        <taxon>Katanobacteria</taxon>
    </lineage>
</organism>
<keyword evidence="1" id="KW-0472">Membrane</keyword>